<evidence type="ECO:0000259" key="4">
    <source>
        <dbReference type="PROSITE" id="PS50222"/>
    </source>
</evidence>
<name>A0ABQ8J7L3_DERPT</name>
<dbReference type="PANTHER" id="PTHR23048">
    <property type="entry name" value="MYOSIN LIGHT CHAIN 1, 3"/>
    <property type="match status" value="1"/>
</dbReference>
<keyword evidence="6" id="KW-1185">Reference proteome</keyword>
<keyword evidence="2" id="KW-0106">Calcium</keyword>
<dbReference type="PANTHER" id="PTHR23048:SF0">
    <property type="entry name" value="CALMODULIN LIKE 3"/>
    <property type="match status" value="1"/>
</dbReference>
<evidence type="ECO:0000313" key="5">
    <source>
        <dbReference type="EMBL" id="KAH9418395.1"/>
    </source>
</evidence>
<keyword evidence="1" id="KW-0677">Repeat</keyword>
<proteinExistence type="predicted"/>
<dbReference type="SUPFAM" id="SSF47473">
    <property type="entry name" value="EF-hand"/>
    <property type="match status" value="1"/>
</dbReference>
<dbReference type="PROSITE" id="PS50222">
    <property type="entry name" value="EF_HAND_2"/>
    <property type="match status" value="1"/>
</dbReference>
<gene>
    <name evidence="5" type="ORF">DERP_010264</name>
</gene>
<dbReference type="InterPro" id="IPR018247">
    <property type="entry name" value="EF_Hand_1_Ca_BS"/>
</dbReference>
<evidence type="ECO:0000256" key="3">
    <source>
        <dbReference type="SAM" id="MobiDB-lite"/>
    </source>
</evidence>
<dbReference type="PROSITE" id="PS00018">
    <property type="entry name" value="EF_HAND_1"/>
    <property type="match status" value="1"/>
</dbReference>
<reference evidence="5 6" key="1">
    <citation type="journal article" date="2018" name="J. Allergy Clin. Immunol.">
        <title>High-quality assembly of Dermatophagoides pteronyssinus genome and transcriptome reveals a wide range of novel allergens.</title>
        <authorList>
            <person name="Liu X.Y."/>
            <person name="Yang K.Y."/>
            <person name="Wang M.Q."/>
            <person name="Kwok J.S."/>
            <person name="Zeng X."/>
            <person name="Yang Z."/>
            <person name="Xiao X.J."/>
            <person name="Lau C.P."/>
            <person name="Li Y."/>
            <person name="Huang Z.M."/>
            <person name="Ba J.G."/>
            <person name="Yim A.K."/>
            <person name="Ouyang C.Y."/>
            <person name="Ngai S.M."/>
            <person name="Chan T.F."/>
            <person name="Leung E.L."/>
            <person name="Liu L."/>
            <person name="Liu Z.G."/>
            <person name="Tsui S.K."/>
        </authorList>
    </citation>
    <scope>NUCLEOTIDE SEQUENCE [LARGE SCALE GENOMIC DNA]</scope>
    <source>
        <strain evidence="5">Derp</strain>
    </source>
</reference>
<dbReference type="InterPro" id="IPR050230">
    <property type="entry name" value="CALM/Myosin/TropC-like"/>
</dbReference>
<feature type="domain" description="EF-hand" evidence="4">
    <location>
        <begin position="112"/>
        <end position="147"/>
    </location>
</feature>
<comment type="caution">
    <text evidence="5">The sequence shown here is derived from an EMBL/GenBank/DDBJ whole genome shotgun (WGS) entry which is preliminary data.</text>
</comment>
<dbReference type="Gene3D" id="1.10.238.10">
    <property type="entry name" value="EF-hand"/>
    <property type="match status" value="2"/>
</dbReference>
<feature type="compositionally biased region" description="Low complexity" evidence="3">
    <location>
        <begin position="31"/>
        <end position="43"/>
    </location>
</feature>
<evidence type="ECO:0000256" key="2">
    <source>
        <dbReference type="ARBA" id="ARBA00022837"/>
    </source>
</evidence>
<sequence length="224" mass="26063">MQSIKNREEISSEKMNERISLLKEMFNLFTNNNSNSNSNNNNNNDDDNDNDLNENTIDTKQIPILLKTIGLNSLNNDEIDEMIEKMIVIGNNINIKFETFYKIIDEMILVNNEKNQIRDTFNNIDLDQDGFLSSIDIRNTMRKLGISLNNDEIKHMMQAAATNNATFMDEKANDGRLSRQSNTDQQQQHDWQTNKIDFNQFKAIFLTESINSVNAVYKRKIREI</sequence>
<accession>A0ABQ8J7L3</accession>
<evidence type="ECO:0000313" key="6">
    <source>
        <dbReference type="Proteomes" id="UP000887458"/>
    </source>
</evidence>
<evidence type="ECO:0000256" key="1">
    <source>
        <dbReference type="ARBA" id="ARBA00022737"/>
    </source>
</evidence>
<feature type="region of interest" description="Disordered" evidence="3">
    <location>
        <begin position="31"/>
        <end position="54"/>
    </location>
</feature>
<protein>
    <recommendedName>
        <fullName evidence="4">EF-hand domain-containing protein</fullName>
    </recommendedName>
</protein>
<dbReference type="Proteomes" id="UP000887458">
    <property type="component" value="Unassembled WGS sequence"/>
</dbReference>
<organism evidence="5 6">
    <name type="scientific">Dermatophagoides pteronyssinus</name>
    <name type="common">European house dust mite</name>
    <dbReference type="NCBI Taxonomy" id="6956"/>
    <lineage>
        <taxon>Eukaryota</taxon>
        <taxon>Metazoa</taxon>
        <taxon>Ecdysozoa</taxon>
        <taxon>Arthropoda</taxon>
        <taxon>Chelicerata</taxon>
        <taxon>Arachnida</taxon>
        <taxon>Acari</taxon>
        <taxon>Acariformes</taxon>
        <taxon>Sarcoptiformes</taxon>
        <taxon>Astigmata</taxon>
        <taxon>Psoroptidia</taxon>
        <taxon>Analgoidea</taxon>
        <taxon>Pyroglyphidae</taxon>
        <taxon>Dermatophagoidinae</taxon>
        <taxon>Dermatophagoides</taxon>
    </lineage>
</organism>
<reference evidence="5 6" key="2">
    <citation type="journal article" date="2022" name="Mol. Biol. Evol.">
        <title>Comparative Genomics Reveals Insights into the Divergent Evolution of Astigmatic Mites and Household Pest Adaptations.</title>
        <authorList>
            <person name="Xiong Q."/>
            <person name="Wan A.T."/>
            <person name="Liu X."/>
            <person name="Fung C.S."/>
            <person name="Xiao X."/>
            <person name="Malainual N."/>
            <person name="Hou J."/>
            <person name="Wang L."/>
            <person name="Wang M."/>
            <person name="Yang K.Y."/>
            <person name="Cui Y."/>
            <person name="Leung E.L."/>
            <person name="Nong W."/>
            <person name="Shin S.K."/>
            <person name="Au S.W."/>
            <person name="Jeong K.Y."/>
            <person name="Chew F.T."/>
            <person name="Hui J.H."/>
            <person name="Leung T.F."/>
            <person name="Tungtrongchitr A."/>
            <person name="Zhong N."/>
            <person name="Liu Z."/>
            <person name="Tsui S.K."/>
        </authorList>
    </citation>
    <scope>NUCLEOTIDE SEQUENCE [LARGE SCALE GENOMIC DNA]</scope>
    <source>
        <strain evidence="5">Derp</strain>
    </source>
</reference>
<dbReference type="InterPro" id="IPR011992">
    <property type="entry name" value="EF-hand-dom_pair"/>
</dbReference>
<dbReference type="InterPro" id="IPR002048">
    <property type="entry name" value="EF_hand_dom"/>
</dbReference>
<dbReference type="EMBL" id="NJHN03000064">
    <property type="protein sequence ID" value="KAH9418395.1"/>
    <property type="molecule type" value="Genomic_DNA"/>
</dbReference>